<evidence type="ECO:0000313" key="6">
    <source>
        <dbReference type="EMBL" id="HIT98293.1"/>
    </source>
</evidence>
<dbReference type="PROSITE" id="PS51935">
    <property type="entry name" value="NLPC_P60"/>
    <property type="match status" value="1"/>
</dbReference>
<keyword evidence="2" id="KW-0645">Protease</keyword>
<dbReference type="InterPro" id="IPR041382">
    <property type="entry name" value="SH3_16"/>
</dbReference>
<evidence type="ECO:0000256" key="2">
    <source>
        <dbReference type="ARBA" id="ARBA00022670"/>
    </source>
</evidence>
<dbReference type="GO" id="GO:0008234">
    <property type="term" value="F:cysteine-type peptidase activity"/>
    <property type="evidence" value="ECO:0007669"/>
    <property type="project" value="UniProtKB-KW"/>
</dbReference>
<feature type="domain" description="NlpC/P60" evidence="5">
    <location>
        <begin position="127"/>
        <end position="255"/>
    </location>
</feature>
<dbReference type="GO" id="GO:0006508">
    <property type="term" value="P:proteolysis"/>
    <property type="evidence" value="ECO:0007669"/>
    <property type="project" value="UniProtKB-KW"/>
</dbReference>
<keyword evidence="4" id="KW-0788">Thiol protease</keyword>
<comment type="similarity">
    <text evidence="1">Belongs to the peptidase C40 family.</text>
</comment>
<reference evidence="6" key="2">
    <citation type="journal article" date="2021" name="PeerJ">
        <title>Extensive microbial diversity within the chicken gut microbiome revealed by metagenomics and culture.</title>
        <authorList>
            <person name="Gilroy R."/>
            <person name="Ravi A."/>
            <person name="Getino M."/>
            <person name="Pursley I."/>
            <person name="Horton D.L."/>
            <person name="Alikhan N.F."/>
            <person name="Baker D."/>
            <person name="Gharbi K."/>
            <person name="Hall N."/>
            <person name="Watson M."/>
            <person name="Adriaenssens E.M."/>
            <person name="Foster-Nyarko E."/>
            <person name="Jarju S."/>
            <person name="Secka A."/>
            <person name="Antonio M."/>
            <person name="Oren A."/>
            <person name="Chaudhuri R.R."/>
            <person name="La Ragione R."/>
            <person name="Hildebrand F."/>
            <person name="Pallen M.J."/>
        </authorList>
    </citation>
    <scope>NUCLEOTIDE SEQUENCE</scope>
    <source>
        <strain evidence="6">1383</strain>
    </source>
</reference>
<organism evidence="6 7">
    <name type="scientific">Candidatus Merdimorpha stercoravium</name>
    <dbReference type="NCBI Taxonomy" id="2840863"/>
    <lineage>
        <taxon>Bacteria</taxon>
        <taxon>Pseudomonadati</taxon>
        <taxon>Bacteroidota</taxon>
        <taxon>Flavobacteriia</taxon>
        <taxon>Flavobacteriales</taxon>
        <taxon>Candidatus Merdimorpha</taxon>
    </lineage>
</organism>
<dbReference type="Gene3D" id="3.90.1720.10">
    <property type="entry name" value="endopeptidase domain like (from Nostoc punctiforme)"/>
    <property type="match status" value="1"/>
</dbReference>
<dbReference type="SUPFAM" id="SSF82057">
    <property type="entry name" value="Prokaryotic SH3-related domain"/>
    <property type="match status" value="1"/>
</dbReference>
<evidence type="ECO:0000313" key="7">
    <source>
        <dbReference type="Proteomes" id="UP000824161"/>
    </source>
</evidence>
<dbReference type="PANTHER" id="PTHR47053:SF1">
    <property type="entry name" value="MUREIN DD-ENDOPEPTIDASE MEPH-RELATED"/>
    <property type="match status" value="1"/>
</dbReference>
<dbReference type="Gene3D" id="2.30.30.40">
    <property type="entry name" value="SH3 Domains"/>
    <property type="match status" value="1"/>
</dbReference>
<sequence>MRYAICSLSVVPVRREPSDASEMTTQVLFGEIFKVLERRASWSRIRLHHDGYEGWVSNKQYLEIPAEQYTALAKEKPVYCAQSVAVCKSAQQALPILIGSRLPGFENGTFVLGDQTYTFEGHTVSGKKPKSEIVRVARGFLGAPYLWGGRSFFGIDCSGFVQMCYRLCGRSLPRDAKDQAAGGEVLSFVEEAEEGDTAFFDNDQGDIVHVGIVLSDHRIIHASGQVRIDTLDQTGIYNAQVGRYTHKLRLLKREK</sequence>
<keyword evidence="3" id="KW-0378">Hydrolase</keyword>
<dbReference type="Pfam" id="PF00877">
    <property type="entry name" value="NLPC_P60"/>
    <property type="match status" value="1"/>
</dbReference>
<dbReference type="AlphaFoldDB" id="A0A9D1H9U0"/>
<evidence type="ECO:0000256" key="1">
    <source>
        <dbReference type="ARBA" id="ARBA00007074"/>
    </source>
</evidence>
<dbReference type="Proteomes" id="UP000824161">
    <property type="component" value="Unassembled WGS sequence"/>
</dbReference>
<dbReference type="InterPro" id="IPR038765">
    <property type="entry name" value="Papain-like_cys_pep_sf"/>
</dbReference>
<evidence type="ECO:0000259" key="5">
    <source>
        <dbReference type="PROSITE" id="PS51935"/>
    </source>
</evidence>
<name>A0A9D1H9U0_9FLAO</name>
<evidence type="ECO:0000256" key="3">
    <source>
        <dbReference type="ARBA" id="ARBA00022801"/>
    </source>
</evidence>
<dbReference type="PANTHER" id="PTHR47053">
    <property type="entry name" value="MUREIN DD-ENDOPEPTIDASE MEPH-RELATED"/>
    <property type="match status" value="1"/>
</dbReference>
<proteinExistence type="inferred from homology"/>
<comment type="caution">
    <text evidence="6">The sequence shown here is derived from an EMBL/GenBank/DDBJ whole genome shotgun (WGS) entry which is preliminary data.</text>
</comment>
<dbReference type="InterPro" id="IPR051202">
    <property type="entry name" value="Peptidase_C40"/>
</dbReference>
<dbReference type="EMBL" id="DVLY01000140">
    <property type="protein sequence ID" value="HIT98293.1"/>
    <property type="molecule type" value="Genomic_DNA"/>
</dbReference>
<dbReference type="Pfam" id="PF18348">
    <property type="entry name" value="SH3_16"/>
    <property type="match status" value="1"/>
</dbReference>
<gene>
    <name evidence="6" type="ORF">IAC44_05580</name>
</gene>
<accession>A0A9D1H9U0</accession>
<reference evidence="6" key="1">
    <citation type="submission" date="2020-10" db="EMBL/GenBank/DDBJ databases">
        <authorList>
            <person name="Gilroy R."/>
        </authorList>
    </citation>
    <scope>NUCLEOTIDE SEQUENCE</scope>
    <source>
        <strain evidence="6">1383</strain>
    </source>
</reference>
<protein>
    <submittedName>
        <fullName evidence="6">C40 family peptidase</fullName>
    </submittedName>
</protein>
<dbReference type="InterPro" id="IPR000064">
    <property type="entry name" value="NLP_P60_dom"/>
</dbReference>
<evidence type="ECO:0000256" key="4">
    <source>
        <dbReference type="ARBA" id="ARBA00022807"/>
    </source>
</evidence>
<dbReference type="SUPFAM" id="SSF54001">
    <property type="entry name" value="Cysteine proteinases"/>
    <property type="match status" value="1"/>
</dbReference>